<proteinExistence type="predicted"/>
<dbReference type="AlphaFoldDB" id="A0A1H6E3V8"/>
<dbReference type="Proteomes" id="UP000236754">
    <property type="component" value="Unassembled WGS sequence"/>
</dbReference>
<evidence type="ECO:0000313" key="1">
    <source>
        <dbReference type="EMBL" id="SEG92330.1"/>
    </source>
</evidence>
<organism evidence="1 2">
    <name type="scientific">Actinacidiphila yanglinensis</name>
    <dbReference type="NCBI Taxonomy" id="310779"/>
    <lineage>
        <taxon>Bacteria</taxon>
        <taxon>Bacillati</taxon>
        <taxon>Actinomycetota</taxon>
        <taxon>Actinomycetes</taxon>
        <taxon>Kitasatosporales</taxon>
        <taxon>Streptomycetaceae</taxon>
        <taxon>Actinacidiphila</taxon>
    </lineage>
</organism>
<dbReference type="EMBL" id="FNVU01000025">
    <property type="protein sequence ID" value="SEG92330.1"/>
    <property type="molecule type" value="Genomic_DNA"/>
</dbReference>
<reference evidence="1 2" key="1">
    <citation type="submission" date="2016-10" db="EMBL/GenBank/DDBJ databases">
        <authorList>
            <person name="de Groot N.N."/>
        </authorList>
    </citation>
    <scope>NUCLEOTIDE SEQUENCE [LARGE SCALE GENOMIC DNA]</scope>
    <source>
        <strain evidence="1 2">CGMCC 4.2023</strain>
    </source>
</reference>
<sequence>MGFAWCHHCRIYSGAMVHVPRRRVLVDALASLPREQRESLARSEARLIDFLDRRFEDGAQ</sequence>
<dbReference type="RefSeq" id="WP_146088427.1">
    <property type="nucleotide sequence ID" value="NZ_FNVU01000025.1"/>
</dbReference>
<accession>A0A1H6E3V8</accession>
<gene>
    <name evidence="1" type="ORF">SAMN05216223_125129</name>
</gene>
<protein>
    <submittedName>
        <fullName evidence="1">Uncharacterized protein</fullName>
    </submittedName>
</protein>
<name>A0A1H6E3V8_9ACTN</name>
<dbReference type="OrthoDB" id="4283909at2"/>
<keyword evidence="2" id="KW-1185">Reference proteome</keyword>
<evidence type="ECO:0000313" key="2">
    <source>
        <dbReference type="Proteomes" id="UP000236754"/>
    </source>
</evidence>